<reference evidence="2" key="1">
    <citation type="journal article" date="2021" name="Proc. Natl. Acad. Sci. U.S.A.">
        <title>A Catalog of Tens of Thousands of Viruses from Human Metagenomes Reveals Hidden Associations with Chronic Diseases.</title>
        <authorList>
            <person name="Tisza M.J."/>
            <person name="Buck C.B."/>
        </authorList>
    </citation>
    <scope>NUCLEOTIDE SEQUENCE</scope>
    <source>
        <strain evidence="2">Ctq8D8</strain>
    </source>
</reference>
<dbReference type="EMBL" id="BK032630">
    <property type="protein sequence ID" value="DAF52193.1"/>
    <property type="molecule type" value="Genomic_DNA"/>
</dbReference>
<accession>A0A8S5SMF4</accession>
<evidence type="ECO:0000313" key="2">
    <source>
        <dbReference type="EMBL" id="DAF52193.1"/>
    </source>
</evidence>
<protein>
    <submittedName>
        <fullName evidence="2">Uncharacterized protein</fullName>
    </submittedName>
</protein>
<proteinExistence type="predicted"/>
<evidence type="ECO:0000256" key="1">
    <source>
        <dbReference type="SAM" id="MobiDB-lite"/>
    </source>
</evidence>
<name>A0A8S5SMF4_9CAUD</name>
<organism evidence="2">
    <name type="scientific">Siphoviridae sp. ctq8D8</name>
    <dbReference type="NCBI Taxonomy" id="2827944"/>
    <lineage>
        <taxon>Viruses</taxon>
        <taxon>Duplodnaviria</taxon>
        <taxon>Heunggongvirae</taxon>
        <taxon>Uroviricota</taxon>
        <taxon>Caudoviricetes</taxon>
    </lineage>
</organism>
<feature type="compositionally biased region" description="Basic residues" evidence="1">
    <location>
        <begin position="21"/>
        <end position="30"/>
    </location>
</feature>
<feature type="region of interest" description="Disordered" evidence="1">
    <location>
        <begin position="1"/>
        <end position="30"/>
    </location>
</feature>
<sequence>MAGPSIREGAIGPQRCLHGPPRARRGASDS</sequence>